<name>A0A5J9WCY6_9POAL</name>
<dbReference type="InterPro" id="IPR056016">
    <property type="entry name" value="DUF7595"/>
</dbReference>
<feature type="non-terminal residue" evidence="2">
    <location>
        <position position="1"/>
    </location>
</feature>
<dbReference type="EMBL" id="RWGY01000004">
    <property type="protein sequence ID" value="TVU46038.1"/>
    <property type="molecule type" value="Genomic_DNA"/>
</dbReference>
<dbReference type="AlphaFoldDB" id="A0A5J9WCY6"/>
<dbReference type="PANTHER" id="PTHR35828">
    <property type="entry name" value="OS08G0203800 PROTEIN-RELATED"/>
    <property type="match status" value="1"/>
</dbReference>
<evidence type="ECO:0000259" key="1">
    <source>
        <dbReference type="Pfam" id="PF24523"/>
    </source>
</evidence>
<dbReference type="PANTHER" id="PTHR35828:SF22">
    <property type="entry name" value="OS10G0103633 PROTEIN"/>
    <property type="match status" value="1"/>
</dbReference>
<dbReference type="Proteomes" id="UP000324897">
    <property type="component" value="Chromosome 5"/>
</dbReference>
<gene>
    <name evidence="2" type="ORF">EJB05_05555</name>
</gene>
<keyword evidence="3" id="KW-1185">Reference proteome</keyword>
<reference evidence="2 3" key="1">
    <citation type="journal article" date="2019" name="Sci. Rep.">
        <title>A high-quality genome of Eragrostis curvula grass provides insights into Poaceae evolution and supports new strategies to enhance forage quality.</title>
        <authorList>
            <person name="Carballo J."/>
            <person name="Santos B.A.C.M."/>
            <person name="Zappacosta D."/>
            <person name="Garbus I."/>
            <person name="Selva J.P."/>
            <person name="Gallo C.A."/>
            <person name="Diaz A."/>
            <person name="Albertini E."/>
            <person name="Caccamo M."/>
            <person name="Echenique V."/>
        </authorList>
    </citation>
    <scope>NUCLEOTIDE SEQUENCE [LARGE SCALE GENOMIC DNA]</scope>
    <source>
        <strain evidence="3">cv. Victoria</strain>
        <tissue evidence="2">Leaf</tissue>
    </source>
</reference>
<comment type="caution">
    <text evidence="2">The sequence shown here is derived from an EMBL/GenBank/DDBJ whole genome shotgun (WGS) entry which is preliminary data.</text>
</comment>
<dbReference type="OrthoDB" id="672160at2759"/>
<accession>A0A5J9WCY6</accession>
<dbReference type="SUPFAM" id="SSF81383">
    <property type="entry name" value="F-box domain"/>
    <property type="match status" value="1"/>
</dbReference>
<evidence type="ECO:0000313" key="3">
    <source>
        <dbReference type="Proteomes" id="UP000324897"/>
    </source>
</evidence>
<protein>
    <recommendedName>
        <fullName evidence="1">DUF7595 domain-containing protein</fullName>
    </recommendedName>
</protein>
<evidence type="ECO:0000313" key="2">
    <source>
        <dbReference type="EMBL" id="TVU46038.1"/>
    </source>
</evidence>
<sequence length="420" mass="46276">MPPCTRSHELAAPPLDATRECPLPAELLLEIVARSDAATLVRCAASCRPLRRDIVSPAFIRRVCREPDGIVPSSLLGFLNMNPTAIKGARLPPASFSLAHPATAAAASFTEKHLAPFMSRSAPVAGLYDYRPRESRNGLVLLNGWGPTSGMIDHLCVYDPMAKTNQCTFVPGPPDSKYSGMPYEYVLLTAADGIGSSFLLLAANFSGLTYGFIKVRTMQSNWCTWSPVTIASYSGDQRCSSNQRGRAAVLGTLIHWLMCDNNGRYLHIVTYDVFTAKAGSVQLPSEGVPDRFQRSNRHLTSTPNRGLRLLVADKLTISVWLLSGNAGWTRQAVIDTEETVRSVLRSSNTDMVEIMGFGVKSGVILLWPFTRNIDLKGLDRETIIALDVETKEMHRAKRSYMLHLLYEVDLKARLLAMKTF</sequence>
<proteinExistence type="predicted"/>
<feature type="domain" description="DUF7595" evidence="1">
    <location>
        <begin position="220"/>
        <end position="420"/>
    </location>
</feature>
<organism evidence="2 3">
    <name type="scientific">Eragrostis curvula</name>
    <name type="common">weeping love grass</name>
    <dbReference type="NCBI Taxonomy" id="38414"/>
    <lineage>
        <taxon>Eukaryota</taxon>
        <taxon>Viridiplantae</taxon>
        <taxon>Streptophyta</taxon>
        <taxon>Embryophyta</taxon>
        <taxon>Tracheophyta</taxon>
        <taxon>Spermatophyta</taxon>
        <taxon>Magnoliopsida</taxon>
        <taxon>Liliopsida</taxon>
        <taxon>Poales</taxon>
        <taxon>Poaceae</taxon>
        <taxon>PACMAD clade</taxon>
        <taxon>Chloridoideae</taxon>
        <taxon>Eragrostideae</taxon>
        <taxon>Eragrostidinae</taxon>
        <taxon>Eragrostis</taxon>
    </lineage>
</organism>
<dbReference type="InterPro" id="IPR036047">
    <property type="entry name" value="F-box-like_dom_sf"/>
</dbReference>
<dbReference type="Gramene" id="TVU46038">
    <property type="protein sequence ID" value="TVU46038"/>
    <property type="gene ID" value="EJB05_05555"/>
</dbReference>
<dbReference type="Pfam" id="PF24523">
    <property type="entry name" value="DUF7595"/>
    <property type="match status" value="1"/>
</dbReference>